<dbReference type="OrthoDB" id="9804721at2"/>
<comment type="caution">
    <text evidence="3">The sequence shown here is derived from an EMBL/GenBank/DDBJ whole genome shotgun (WGS) entry which is preliminary data.</text>
</comment>
<dbReference type="Gene3D" id="3.40.50.12370">
    <property type="match status" value="1"/>
</dbReference>
<dbReference type="Pfam" id="PF00582">
    <property type="entry name" value="Usp"/>
    <property type="match status" value="2"/>
</dbReference>
<sequence length="278" mass="29860">MLKDILVPLADSSTDDAAIRFAIEIGRSQDARVRIIETVYLPPPAIGTPDPTPRPSFLAAQDAQRKEASGRAARIRARITEHPGISVEVHEAVTESPAELAARLGFSADMVILGGWSGFSTPDPIGLALFNALLFDAGRPVVVVPPHWRPSGNACAVVGWKDTPNACRALHAAIPLLQQVQSVQLVEICRYRDEMDVADTVMPSLIEHLHRWGIAASAIKLAGQHRRSSEVLVDHANAVKASLVVIGGYGHSRLREWAVGGMTRALLLGAAIPVLYAH</sequence>
<evidence type="ECO:0000256" key="1">
    <source>
        <dbReference type="ARBA" id="ARBA00008791"/>
    </source>
</evidence>
<dbReference type="Proteomes" id="UP000306631">
    <property type="component" value="Unassembled WGS sequence"/>
</dbReference>
<accession>A0A4S2CYL2</accession>
<evidence type="ECO:0000313" key="4">
    <source>
        <dbReference type="Proteomes" id="UP000306631"/>
    </source>
</evidence>
<organism evidence="3 4">
    <name type="scientific">Stenotrophomonas maltophilia</name>
    <name type="common">Pseudomonas maltophilia</name>
    <name type="synonym">Xanthomonas maltophilia</name>
    <dbReference type="NCBI Taxonomy" id="40324"/>
    <lineage>
        <taxon>Bacteria</taxon>
        <taxon>Pseudomonadati</taxon>
        <taxon>Pseudomonadota</taxon>
        <taxon>Gammaproteobacteria</taxon>
        <taxon>Lysobacterales</taxon>
        <taxon>Lysobacteraceae</taxon>
        <taxon>Stenotrophomonas</taxon>
        <taxon>Stenotrophomonas maltophilia group</taxon>
    </lineage>
</organism>
<evidence type="ECO:0000259" key="2">
    <source>
        <dbReference type="Pfam" id="PF00582"/>
    </source>
</evidence>
<dbReference type="CDD" id="cd00293">
    <property type="entry name" value="USP-like"/>
    <property type="match status" value="1"/>
</dbReference>
<feature type="domain" description="UspA" evidence="2">
    <location>
        <begin position="1"/>
        <end position="114"/>
    </location>
</feature>
<protein>
    <recommendedName>
        <fullName evidence="2">UspA domain-containing protein</fullName>
    </recommendedName>
</protein>
<dbReference type="InterPro" id="IPR006016">
    <property type="entry name" value="UspA"/>
</dbReference>
<dbReference type="PANTHER" id="PTHR46268">
    <property type="entry name" value="STRESS RESPONSE PROTEIN NHAX"/>
    <property type="match status" value="1"/>
</dbReference>
<gene>
    <name evidence="3" type="ORF">E5352_09620</name>
</gene>
<name>A0A4S2CYL2_STEMA</name>
<comment type="similarity">
    <text evidence="1">Belongs to the universal stress protein A family.</text>
</comment>
<dbReference type="RefSeq" id="WP_136004773.1">
    <property type="nucleotide sequence ID" value="NZ_SRYW01000007.1"/>
</dbReference>
<dbReference type="PANTHER" id="PTHR46268:SF15">
    <property type="entry name" value="UNIVERSAL STRESS PROTEIN HP_0031"/>
    <property type="match status" value="1"/>
</dbReference>
<proteinExistence type="inferred from homology"/>
<feature type="domain" description="UspA" evidence="2">
    <location>
        <begin position="214"/>
        <end position="275"/>
    </location>
</feature>
<evidence type="ECO:0000313" key="3">
    <source>
        <dbReference type="EMBL" id="TGY34129.1"/>
    </source>
</evidence>
<reference evidence="3 4" key="1">
    <citation type="submission" date="2019-04" db="EMBL/GenBank/DDBJ databases">
        <title>Microbes associate with the intestines of laboratory mice.</title>
        <authorList>
            <person name="Navarre W."/>
            <person name="Wong E."/>
            <person name="Huang K."/>
            <person name="Tropini C."/>
            <person name="Ng K."/>
            <person name="Yu B."/>
        </authorList>
    </citation>
    <scope>NUCLEOTIDE SEQUENCE [LARGE SCALE GENOMIC DNA]</scope>
    <source>
        <strain evidence="3 4">NM62_B4-13</strain>
    </source>
</reference>
<dbReference type="AlphaFoldDB" id="A0A4S2CYL2"/>
<dbReference type="EMBL" id="SRYW01000007">
    <property type="protein sequence ID" value="TGY34129.1"/>
    <property type="molecule type" value="Genomic_DNA"/>
</dbReference>
<dbReference type="SUPFAM" id="SSF52402">
    <property type="entry name" value="Adenine nucleotide alpha hydrolases-like"/>
    <property type="match status" value="2"/>
</dbReference>